<evidence type="ECO:0000313" key="1">
    <source>
        <dbReference type="EMBL" id="CAI9940255.1"/>
    </source>
</evidence>
<comment type="caution">
    <text evidence="1">The sequence shown here is derived from an EMBL/GenBank/DDBJ whole genome shotgun (WGS) entry which is preliminary data.</text>
</comment>
<dbReference type="AlphaFoldDB" id="A0AA86U317"/>
<organism evidence="1">
    <name type="scientific">Hexamita inflata</name>
    <dbReference type="NCBI Taxonomy" id="28002"/>
    <lineage>
        <taxon>Eukaryota</taxon>
        <taxon>Metamonada</taxon>
        <taxon>Diplomonadida</taxon>
        <taxon>Hexamitidae</taxon>
        <taxon>Hexamitinae</taxon>
        <taxon>Hexamita</taxon>
    </lineage>
</organism>
<gene>
    <name evidence="2" type="ORF">HINF_LOCUS25870</name>
    <name evidence="1" type="ORF">HINF_LOCUS27900</name>
</gene>
<reference evidence="1" key="1">
    <citation type="submission" date="2023-06" db="EMBL/GenBank/DDBJ databases">
        <authorList>
            <person name="Kurt Z."/>
        </authorList>
    </citation>
    <scope>NUCLEOTIDE SEQUENCE</scope>
</reference>
<dbReference type="Proteomes" id="UP001642409">
    <property type="component" value="Unassembled WGS sequence"/>
</dbReference>
<sequence>MYTEYYVAQRNGSPRTINGKYVTSPAHPVYRFAIFDPNIIMNTRIIIQINAVIKYVFQYKMFGALDYSANIRSYILFIIPYNGEIMAYYSYGRWNCFFLFTM</sequence>
<evidence type="ECO:0000313" key="2">
    <source>
        <dbReference type="EMBL" id="CAL6017196.1"/>
    </source>
</evidence>
<accession>A0AA86U317</accession>
<keyword evidence="3" id="KW-1185">Reference proteome</keyword>
<proteinExistence type="predicted"/>
<reference evidence="2 3" key="2">
    <citation type="submission" date="2024-07" db="EMBL/GenBank/DDBJ databases">
        <authorList>
            <person name="Akdeniz Z."/>
        </authorList>
    </citation>
    <scope>NUCLEOTIDE SEQUENCE [LARGE SCALE GENOMIC DNA]</scope>
</reference>
<name>A0AA86U317_9EUKA</name>
<dbReference type="EMBL" id="CATOUU010000675">
    <property type="protein sequence ID" value="CAI9940255.1"/>
    <property type="molecule type" value="Genomic_DNA"/>
</dbReference>
<protein>
    <submittedName>
        <fullName evidence="2">Hypothetical_protein</fullName>
    </submittedName>
</protein>
<dbReference type="EMBL" id="CAXDID020000078">
    <property type="protein sequence ID" value="CAL6017196.1"/>
    <property type="molecule type" value="Genomic_DNA"/>
</dbReference>
<evidence type="ECO:0000313" key="3">
    <source>
        <dbReference type="Proteomes" id="UP001642409"/>
    </source>
</evidence>